<dbReference type="Gene3D" id="1.10.240.10">
    <property type="entry name" value="Tyrosyl-Transfer RNA Synthetase"/>
    <property type="match status" value="1"/>
</dbReference>
<evidence type="ECO:0000256" key="1">
    <source>
        <dbReference type="ARBA" id="ARBA00005594"/>
    </source>
</evidence>
<proteinExistence type="inferred from homology"/>
<feature type="binding site" evidence="8">
    <location>
        <position position="136"/>
    </location>
    <ligand>
        <name>L-tryptophan</name>
        <dbReference type="ChEBI" id="CHEBI:57912"/>
    </ligand>
</feature>
<evidence type="ECO:0000256" key="3">
    <source>
        <dbReference type="ARBA" id="ARBA00022741"/>
    </source>
</evidence>
<feature type="binding site" evidence="8">
    <location>
        <begin position="148"/>
        <end position="150"/>
    </location>
    <ligand>
        <name>ATP</name>
        <dbReference type="ChEBI" id="CHEBI:30616"/>
    </ligand>
</feature>
<evidence type="ECO:0000256" key="2">
    <source>
        <dbReference type="ARBA" id="ARBA00022598"/>
    </source>
</evidence>
<feature type="binding site" evidence="8">
    <location>
        <begin position="194"/>
        <end position="198"/>
    </location>
    <ligand>
        <name>ATP</name>
        <dbReference type="ChEBI" id="CHEBI:30616"/>
    </ligand>
</feature>
<dbReference type="InterPro" id="IPR014729">
    <property type="entry name" value="Rossmann-like_a/b/a_fold"/>
</dbReference>
<feature type="binding site" evidence="8">
    <location>
        <begin position="17"/>
        <end position="18"/>
    </location>
    <ligand>
        <name>ATP</name>
        <dbReference type="ChEBI" id="CHEBI:30616"/>
    </ligand>
</feature>
<keyword evidence="6 8" id="KW-0030">Aminoacyl-tRNA synthetase</keyword>
<dbReference type="FunFam" id="3.40.50.620:FF:000094">
    <property type="entry name" value="Tryptophan--tRNA ligase"/>
    <property type="match status" value="1"/>
</dbReference>
<keyword evidence="5 8" id="KW-0648">Protein biosynthesis</keyword>
<evidence type="ECO:0000313" key="10">
    <source>
        <dbReference type="EMBL" id="PMP71721.1"/>
    </source>
</evidence>
<dbReference type="GO" id="GO:0005829">
    <property type="term" value="C:cytosol"/>
    <property type="evidence" value="ECO:0007669"/>
    <property type="project" value="TreeGrafter"/>
</dbReference>
<dbReference type="InterPro" id="IPR024109">
    <property type="entry name" value="Trp-tRNA-ligase_bac-type"/>
</dbReference>
<comment type="subunit">
    <text evidence="8">Homodimer.</text>
</comment>
<evidence type="ECO:0000256" key="9">
    <source>
        <dbReference type="RuleBase" id="RU363036"/>
    </source>
</evidence>
<dbReference type="Pfam" id="PF00579">
    <property type="entry name" value="tRNA-synt_1b"/>
    <property type="match status" value="1"/>
</dbReference>
<keyword evidence="3 8" id="KW-0547">Nucleotide-binding</keyword>
<protein>
    <recommendedName>
        <fullName evidence="8">Tryptophan--tRNA ligase</fullName>
        <ecNumber evidence="8">6.1.1.2</ecNumber>
    </recommendedName>
    <alternativeName>
        <fullName evidence="8">Tryptophanyl-tRNA synthetase</fullName>
        <shortName evidence="8">TrpRS</shortName>
    </alternativeName>
</protein>
<comment type="caution">
    <text evidence="10">The sequence shown here is derived from an EMBL/GenBank/DDBJ whole genome shotgun (WGS) entry which is preliminary data.</text>
</comment>
<dbReference type="PRINTS" id="PR01039">
    <property type="entry name" value="TRNASYNTHTRP"/>
</dbReference>
<organism evidence="10 11">
    <name type="scientific">Thermodesulfovibrio aggregans</name>
    <dbReference type="NCBI Taxonomy" id="86166"/>
    <lineage>
        <taxon>Bacteria</taxon>
        <taxon>Pseudomonadati</taxon>
        <taxon>Nitrospirota</taxon>
        <taxon>Thermodesulfovibrionia</taxon>
        <taxon>Thermodesulfovibrionales</taxon>
        <taxon>Thermodesulfovibrionaceae</taxon>
        <taxon>Thermodesulfovibrio</taxon>
    </lineage>
</organism>
<evidence type="ECO:0000256" key="4">
    <source>
        <dbReference type="ARBA" id="ARBA00022840"/>
    </source>
</evidence>
<evidence type="ECO:0000256" key="6">
    <source>
        <dbReference type="ARBA" id="ARBA00023146"/>
    </source>
</evidence>
<keyword evidence="4 8" id="KW-0067">ATP-binding</keyword>
<name>A0A2J6WMY2_9BACT</name>
<dbReference type="HAMAP" id="MF_00140_B">
    <property type="entry name" value="Trp_tRNA_synth_B"/>
    <property type="match status" value="1"/>
</dbReference>
<evidence type="ECO:0000256" key="5">
    <source>
        <dbReference type="ARBA" id="ARBA00022917"/>
    </source>
</evidence>
<comment type="subcellular location">
    <subcellularLocation>
        <location evidence="8">Cytoplasm</location>
    </subcellularLocation>
</comment>
<feature type="short sequence motif" description="'HIGH' region" evidence="8">
    <location>
        <begin position="10"/>
        <end position="18"/>
    </location>
</feature>
<dbReference type="NCBIfam" id="TIGR00233">
    <property type="entry name" value="trpS"/>
    <property type="match status" value="1"/>
</dbReference>
<evidence type="ECO:0000313" key="11">
    <source>
        <dbReference type="Proteomes" id="UP000242288"/>
    </source>
</evidence>
<reference evidence="10 11" key="1">
    <citation type="submission" date="2018-01" db="EMBL/GenBank/DDBJ databases">
        <title>Metagenomic assembled genomes from two thermal pools in the Uzon Caldera, Kamchatka, Russia.</title>
        <authorList>
            <person name="Wilkins L."/>
            <person name="Ettinger C."/>
        </authorList>
    </citation>
    <scope>NUCLEOTIDE SEQUENCE [LARGE SCALE GENOMIC DNA]</scope>
    <source>
        <strain evidence="10">ZAV-04</strain>
    </source>
</reference>
<comment type="catalytic activity">
    <reaction evidence="7 8">
        <text>tRNA(Trp) + L-tryptophan + ATP = L-tryptophyl-tRNA(Trp) + AMP + diphosphate + H(+)</text>
        <dbReference type="Rhea" id="RHEA:24080"/>
        <dbReference type="Rhea" id="RHEA-COMP:9671"/>
        <dbReference type="Rhea" id="RHEA-COMP:9705"/>
        <dbReference type="ChEBI" id="CHEBI:15378"/>
        <dbReference type="ChEBI" id="CHEBI:30616"/>
        <dbReference type="ChEBI" id="CHEBI:33019"/>
        <dbReference type="ChEBI" id="CHEBI:57912"/>
        <dbReference type="ChEBI" id="CHEBI:78442"/>
        <dbReference type="ChEBI" id="CHEBI:78535"/>
        <dbReference type="ChEBI" id="CHEBI:456215"/>
        <dbReference type="EC" id="6.1.1.2"/>
    </reaction>
</comment>
<comment type="function">
    <text evidence="8">Catalyzes the attachment of tryptophan to tRNA(Trp).</text>
</comment>
<sequence>MDRVLSGMQPSGPLHLGNLVGALSNWVRLQDKYECYFFVADWHALTTGYGNPSQIKQWTVDLLMNFIAAGLDPEKSTIFIQSQVPEHAELHIFLSMITPLGWLERVPTYKEKKEQIKDKDLDTYGFLGYPVLQTADIIIYRAKYVPVGIDQVPHLEISREIARRFNYLYGKEFFPEPEALLTEFPKVPGTDGRKMSKSYGNAIYLSDDEKTVTEKIRTMVTDPARKRRTDKGDPQKCPVFDLHKIFSTEEEKKEIIEGCSTAGIGCVDCKKILIKHVINTLKPIWDKRQHIIDNPSLLIEIAHEGSTKAKKIAGETLKEMKEVIGWIS</sequence>
<keyword evidence="8" id="KW-0963">Cytoplasm</keyword>
<dbReference type="InterPro" id="IPR002306">
    <property type="entry name" value="Trp-tRNA-ligase"/>
</dbReference>
<comment type="similarity">
    <text evidence="1 8 9">Belongs to the class-I aminoacyl-tRNA synthetase family.</text>
</comment>
<feature type="binding site" evidence="8">
    <location>
        <begin position="9"/>
        <end position="11"/>
    </location>
    <ligand>
        <name>ATP</name>
        <dbReference type="ChEBI" id="CHEBI:30616"/>
    </ligand>
</feature>
<feature type="short sequence motif" description="'KMSKS' region" evidence="8">
    <location>
        <begin position="194"/>
        <end position="198"/>
    </location>
</feature>
<accession>A0A2J6WMY2</accession>
<dbReference type="PANTHER" id="PTHR43766">
    <property type="entry name" value="TRYPTOPHAN--TRNA LIGASE, MITOCHONDRIAL"/>
    <property type="match status" value="1"/>
</dbReference>
<dbReference type="CDD" id="cd00806">
    <property type="entry name" value="TrpRS_core"/>
    <property type="match status" value="1"/>
</dbReference>
<dbReference type="Gene3D" id="3.40.50.620">
    <property type="entry name" value="HUPs"/>
    <property type="match status" value="1"/>
</dbReference>
<dbReference type="GO" id="GO:0005524">
    <property type="term" value="F:ATP binding"/>
    <property type="evidence" value="ECO:0007669"/>
    <property type="project" value="UniProtKB-UniRule"/>
</dbReference>
<feature type="binding site" evidence="8">
    <location>
        <position position="187"/>
    </location>
    <ligand>
        <name>ATP</name>
        <dbReference type="ChEBI" id="CHEBI:30616"/>
    </ligand>
</feature>
<dbReference type="InterPro" id="IPR001412">
    <property type="entry name" value="aa-tRNA-synth_I_CS"/>
</dbReference>
<dbReference type="FunFam" id="1.10.240.10:FF:000005">
    <property type="entry name" value="Tryptophan--tRNA ligase"/>
    <property type="match status" value="1"/>
</dbReference>
<gene>
    <name evidence="8 10" type="primary">trpS</name>
    <name evidence="10" type="ORF">C0186_03040</name>
</gene>
<keyword evidence="2 8" id="KW-0436">Ligase</keyword>
<dbReference type="GO" id="GO:0006436">
    <property type="term" value="P:tryptophanyl-tRNA aminoacylation"/>
    <property type="evidence" value="ECO:0007669"/>
    <property type="project" value="UniProtKB-UniRule"/>
</dbReference>
<dbReference type="EMBL" id="PNIO01000023">
    <property type="protein sequence ID" value="PMP71721.1"/>
    <property type="molecule type" value="Genomic_DNA"/>
</dbReference>
<dbReference type="PANTHER" id="PTHR43766:SF1">
    <property type="entry name" value="TRYPTOPHAN--TRNA LIGASE, MITOCHONDRIAL"/>
    <property type="match status" value="1"/>
</dbReference>
<evidence type="ECO:0000256" key="8">
    <source>
        <dbReference type="HAMAP-Rule" id="MF_00140"/>
    </source>
</evidence>
<dbReference type="Proteomes" id="UP000242288">
    <property type="component" value="Unassembled WGS sequence"/>
</dbReference>
<dbReference type="EC" id="6.1.1.2" evidence="8"/>
<dbReference type="SUPFAM" id="SSF52374">
    <property type="entry name" value="Nucleotidylyl transferase"/>
    <property type="match status" value="1"/>
</dbReference>
<dbReference type="PROSITE" id="PS00178">
    <property type="entry name" value="AA_TRNA_LIGASE_I"/>
    <property type="match status" value="1"/>
</dbReference>
<dbReference type="InterPro" id="IPR050203">
    <property type="entry name" value="Trp-tRNA_synthetase"/>
</dbReference>
<evidence type="ECO:0000256" key="7">
    <source>
        <dbReference type="ARBA" id="ARBA00049929"/>
    </source>
</evidence>
<dbReference type="GO" id="GO:0004830">
    <property type="term" value="F:tryptophan-tRNA ligase activity"/>
    <property type="evidence" value="ECO:0007669"/>
    <property type="project" value="UniProtKB-UniRule"/>
</dbReference>
<dbReference type="AlphaFoldDB" id="A0A2J6WMY2"/>
<dbReference type="InterPro" id="IPR002305">
    <property type="entry name" value="aa-tRNA-synth_Ic"/>
</dbReference>